<dbReference type="EMBL" id="JADFTT010000056">
    <property type="protein sequence ID" value="KAG5770494.1"/>
    <property type="molecule type" value="Genomic_DNA"/>
</dbReference>
<evidence type="ECO:0000313" key="3">
    <source>
        <dbReference type="Proteomes" id="UP000750502"/>
    </source>
</evidence>
<name>A0A9P7I892_9HYPO</name>
<gene>
    <name evidence="2" type="ORF">H9Q72_002659</name>
</gene>
<dbReference type="Proteomes" id="UP000750502">
    <property type="component" value="Unassembled WGS sequence"/>
</dbReference>
<dbReference type="InterPro" id="IPR023631">
    <property type="entry name" value="Amidase_dom"/>
</dbReference>
<dbReference type="Gene3D" id="3.90.1300.10">
    <property type="entry name" value="Amidase signature (AS) domain"/>
    <property type="match status" value="1"/>
</dbReference>
<evidence type="ECO:0000259" key="1">
    <source>
        <dbReference type="Pfam" id="PF01425"/>
    </source>
</evidence>
<dbReference type="InterPro" id="IPR036928">
    <property type="entry name" value="AS_sf"/>
</dbReference>
<protein>
    <recommendedName>
        <fullName evidence="1">Amidase domain-containing protein</fullName>
    </recommendedName>
</protein>
<sequence length="684" mass="76121">MKIHRSRPFAQTPTQKLRLPNGRVTTHYLMAHCKLMPVVDGIHYLVHPQCLLQIVEPTGSEPIPVVLLPIGDSITSVDDALQLIGRFVDVDDVYSPSFSRTAVIRLGTENGVMGVFEKFEASGHFSAIYRASPSSSQVYLPPGPYFLCDDGIHQAYRLYEDTLDSFIFGVIPDDVLHPKKYTALNLLSASGLWKNIAVPSRLYACRTSKTPLTGARMGIKDIFRLEGTQTTMMSRPWIELYDPDEQSADYTKKLIKLGAVIVGKTKMTSFASPEEPTDQWVDFHCPINPRGDGYQSPSSSSTGAATSLAGYEWLDFSIAGDSAGSVRAPAPCNGLFSLRPSFGSTSMSGIPVNSPVFDTVGQFGRSLDDLHFIVSHTFENIHSSFSGFPSKILYPSEFYPLADAEQQALTDEFVKVLEGFLGVKKTPFSFVEEWEKNPPRNAGGLPLLKYTEKSAFWSLCYDYYHGFDKFRDEYKARFGRNPFVSSVVQFRWDVGKGVTSQEYDLYLKQLEIFRKWFSENVMGPDSRTISDAILIMPYGEPHPEYRDEANPPAGTFPTIAEKFISPILHAPQLVLPFAQLPYLSKVSGRCEMRPIASTMIGAKGSDLMLIKLAAAAFKKAEWPTKIQTGRYMYPIAQNARNVDSTPIDRLPTFETRQTLWGTIRASGDSVDYLGKGNTSVCNVI</sequence>
<dbReference type="AlphaFoldDB" id="A0A9P7I892"/>
<proteinExistence type="predicted"/>
<dbReference type="Pfam" id="PF01425">
    <property type="entry name" value="Amidase"/>
    <property type="match status" value="1"/>
</dbReference>
<dbReference type="PANTHER" id="PTHR46310">
    <property type="entry name" value="AMIDASE 1"/>
    <property type="match status" value="1"/>
</dbReference>
<organism evidence="2 3">
    <name type="scientific">Fusarium xylarioides</name>
    <dbReference type="NCBI Taxonomy" id="221167"/>
    <lineage>
        <taxon>Eukaryota</taxon>
        <taxon>Fungi</taxon>
        <taxon>Dikarya</taxon>
        <taxon>Ascomycota</taxon>
        <taxon>Pezizomycotina</taxon>
        <taxon>Sordariomycetes</taxon>
        <taxon>Hypocreomycetidae</taxon>
        <taxon>Hypocreales</taxon>
        <taxon>Nectriaceae</taxon>
        <taxon>Fusarium</taxon>
        <taxon>Fusarium fujikuroi species complex</taxon>
    </lineage>
</organism>
<keyword evidence="3" id="KW-1185">Reference proteome</keyword>
<reference evidence="2" key="2">
    <citation type="submission" date="2020-10" db="EMBL/GenBank/DDBJ databases">
        <authorList>
            <person name="Peck L.D."/>
            <person name="Nowell R.W."/>
            <person name="Flood J."/>
            <person name="Ryan M.J."/>
            <person name="Barraclough T.G."/>
        </authorList>
    </citation>
    <scope>NUCLEOTIDE SEQUENCE</scope>
    <source>
        <strain evidence="2">IMI 127659i</strain>
    </source>
</reference>
<feature type="domain" description="Amidase" evidence="1">
    <location>
        <begin position="206"/>
        <end position="382"/>
    </location>
</feature>
<reference evidence="2" key="1">
    <citation type="journal article" date="2020" name="bioRxiv">
        <title>Historical genomics reveals the evolutionary mechanisms behind multiple outbreaks of the host-specific coffee wilt pathogen Fusarium xylarioides.</title>
        <authorList>
            <person name="Peck D."/>
            <person name="Nowell R.W."/>
            <person name="Flood J."/>
            <person name="Ryan M.J."/>
            <person name="Barraclough T.G."/>
        </authorList>
    </citation>
    <scope>NUCLEOTIDE SEQUENCE</scope>
    <source>
        <strain evidence="2">IMI 127659i</strain>
    </source>
</reference>
<accession>A0A9P7I892</accession>
<comment type="caution">
    <text evidence="2">The sequence shown here is derived from an EMBL/GenBank/DDBJ whole genome shotgun (WGS) entry which is preliminary data.</text>
</comment>
<dbReference type="PANTHER" id="PTHR46310:SF7">
    <property type="entry name" value="AMIDASE 1"/>
    <property type="match status" value="1"/>
</dbReference>
<evidence type="ECO:0000313" key="2">
    <source>
        <dbReference type="EMBL" id="KAG5770494.1"/>
    </source>
</evidence>
<dbReference type="SUPFAM" id="SSF75304">
    <property type="entry name" value="Amidase signature (AS) enzymes"/>
    <property type="match status" value="1"/>
</dbReference>
<dbReference type="OrthoDB" id="5423360at2759"/>